<evidence type="ECO:0000313" key="2">
    <source>
        <dbReference type="Proteomes" id="UP000022910"/>
    </source>
</evidence>
<dbReference type="OrthoDB" id="10346360at2759"/>
<evidence type="ECO:0000313" key="1">
    <source>
        <dbReference type="EMBL" id="EXX72557.1"/>
    </source>
</evidence>
<accession>A0A015JSL9</accession>
<gene>
    <name evidence="1" type="ORF">RirG_068230</name>
</gene>
<proteinExistence type="predicted"/>
<comment type="caution">
    <text evidence="1">The sequence shown here is derived from an EMBL/GenBank/DDBJ whole genome shotgun (WGS) entry which is preliminary data.</text>
</comment>
<organism evidence="1 2">
    <name type="scientific">Rhizophagus irregularis (strain DAOM 197198w)</name>
    <name type="common">Glomus intraradices</name>
    <dbReference type="NCBI Taxonomy" id="1432141"/>
    <lineage>
        <taxon>Eukaryota</taxon>
        <taxon>Fungi</taxon>
        <taxon>Fungi incertae sedis</taxon>
        <taxon>Mucoromycota</taxon>
        <taxon>Glomeromycotina</taxon>
        <taxon>Glomeromycetes</taxon>
        <taxon>Glomerales</taxon>
        <taxon>Glomeraceae</taxon>
        <taxon>Rhizophagus</taxon>
    </lineage>
</organism>
<reference evidence="1 2" key="1">
    <citation type="submission" date="2014-02" db="EMBL/GenBank/DDBJ databases">
        <title>Single nucleus genome sequencing reveals high similarity among nuclei of an endomycorrhizal fungus.</title>
        <authorList>
            <person name="Lin K."/>
            <person name="Geurts R."/>
            <person name="Zhang Z."/>
            <person name="Limpens E."/>
            <person name="Saunders D.G."/>
            <person name="Mu D."/>
            <person name="Pang E."/>
            <person name="Cao H."/>
            <person name="Cha H."/>
            <person name="Lin T."/>
            <person name="Zhou Q."/>
            <person name="Shang Y."/>
            <person name="Li Y."/>
            <person name="Ivanov S."/>
            <person name="Sharma T."/>
            <person name="Velzen R.V."/>
            <person name="Ruijter N.D."/>
            <person name="Aanen D.K."/>
            <person name="Win J."/>
            <person name="Kamoun S."/>
            <person name="Bisseling T."/>
            <person name="Huang S."/>
        </authorList>
    </citation>
    <scope>NUCLEOTIDE SEQUENCE [LARGE SCALE GENOMIC DNA]</scope>
    <source>
        <strain evidence="2">DAOM197198w</strain>
    </source>
</reference>
<dbReference type="HOGENOM" id="CLU_2813748_0_0_1"/>
<dbReference type="AlphaFoldDB" id="A0A015JSL9"/>
<keyword evidence="2" id="KW-1185">Reference proteome</keyword>
<sequence>MLVSEDLNDYIIKDLGSLDENNSKKLNEIEDSQASIKANEMLVSEDLNDYIIKNLGSLGMYYDIKKN</sequence>
<dbReference type="EMBL" id="JEMT01015253">
    <property type="protein sequence ID" value="EXX72557.1"/>
    <property type="molecule type" value="Genomic_DNA"/>
</dbReference>
<name>A0A015JSL9_RHIIW</name>
<protein>
    <submittedName>
        <fullName evidence="1">Uncharacterized protein</fullName>
    </submittedName>
</protein>
<dbReference type="Proteomes" id="UP000022910">
    <property type="component" value="Unassembled WGS sequence"/>
</dbReference>